<dbReference type="SUPFAM" id="SSF53300">
    <property type="entry name" value="vWA-like"/>
    <property type="match status" value="1"/>
</dbReference>
<dbReference type="InterPro" id="IPR036465">
    <property type="entry name" value="vWFA_dom_sf"/>
</dbReference>
<organism evidence="2 3">
    <name type="scientific">Entomospira culicis</name>
    <dbReference type="NCBI Taxonomy" id="2719989"/>
    <lineage>
        <taxon>Bacteria</taxon>
        <taxon>Pseudomonadati</taxon>
        <taxon>Spirochaetota</taxon>
        <taxon>Spirochaetia</taxon>
        <taxon>Spirochaetales</taxon>
        <taxon>Spirochaetaceae</taxon>
        <taxon>Entomospira</taxon>
    </lineage>
</organism>
<dbReference type="RefSeq" id="WP_167695050.1">
    <property type="nucleotide sequence ID" value="NZ_CP118181.1"/>
</dbReference>
<keyword evidence="3" id="KW-1185">Reference proteome</keyword>
<name>A0A968GF97_9SPIO</name>
<dbReference type="SMART" id="SM00327">
    <property type="entry name" value="VWA"/>
    <property type="match status" value="1"/>
</dbReference>
<comment type="caution">
    <text evidence="2">The sequence shown here is derived from an EMBL/GenBank/DDBJ whole genome shotgun (WGS) entry which is preliminary data.</text>
</comment>
<dbReference type="Gene3D" id="3.40.50.410">
    <property type="entry name" value="von Willebrand factor, type A domain"/>
    <property type="match status" value="1"/>
</dbReference>
<reference evidence="2" key="1">
    <citation type="submission" date="2020-03" db="EMBL/GenBank/DDBJ databases">
        <title>Spirochaetal bacteria isolated from arthropods constitute a novel genus Entomospira genus novum within the order Spirochaetales.</title>
        <authorList>
            <person name="Grana-Miraglia L."/>
            <person name="Sikutova S."/>
            <person name="Fingerle V."/>
            <person name="Sing A."/>
            <person name="Castillo-Ramirez S."/>
            <person name="Margos G."/>
            <person name="Rudolf I."/>
        </authorList>
    </citation>
    <scope>NUCLEOTIDE SEQUENCE</scope>
    <source>
        <strain evidence="2">BR149</strain>
    </source>
</reference>
<dbReference type="AlphaFoldDB" id="A0A968GF97"/>
<dbReference type="InterPro" id="IPR002035">
    <property type="entry name" value="VWF_A"/>
</dbReference>
<accession>A0A968GF97</accession>
<sequence>MKQHASRLKKLKIKSQKLVDSFFAGDYSSLFKGSGLEFYEARPYIAGDDTRFIDWNVTGRMGQPFCKIFKEERELVLTIIIDVSASMYGEFSHTKSTTAQEVLALLSLAASENGDRVGILAFSDLIELHFPPNRGQNSIFSQIQQILSLKPKGRGSDIAMALRTASEVMKRRGICVVISDFKSDHYWKELSMLARRHDVVAIRIESNSDQILPKAGYMTLLDPEEHQSLALMPSGRRFRQEYQGFWQTSRNQWRNNCRRRGISTLIINTQDDIVRALLRFFRRRHREQ</sequence>
<protein>
    <submittedName>
        <fullName evidence="2">DUF58 domain-containing protein</fullName>
    </submittedName>
</protein>
<evidence type="ECO:0000313" key="3">
    <source>
        <dbReference type="Proteomes" id="UP000778951"/>
    </source>
</evidence>
<dbReference type="InterPro" id="IPR002881">
    <property type="entry name" value="DUF58"/>
</dbReference>
<feature type="domain" description="VWFA" evidence="1">
    <location>
        <begin position="74"/>
        <end position="248"/>
    </location>
</feature>
<proteinExistence type="predicted"/>
<evidence type="ECO:0000259" key="1">
    <source>
        <dbReference type="SMART" id="SM00327"/>
    </source>
</evidence>
<evidence type="ECO:0000313" key="2">
    <source>
        <dbReference type="EMBL" id="NIZ68938.1"/>
    </source>
</evidence>
<gene>
    <name evidence="2" type="ORF">HCT48_01725</name>
</gene>
<dbReference type="EMBL" id="JAATLM010000001">
    <property type="protein sequence ID" value="NIZ68938.1"/>
    <property type="molecule type" value="Genomic_DNA"/>
</dbReference>
<dbReference type="PANTHER" id="PTHR33608:SF6">
    <property type="entry name" value="BLL2464 PROTEIN"/>
    <property type="match status" value="1"/>
</dbReference>
<dbReference type="PANTHER" id="PTHR33608">
    <property type="entry name" value="BLL2464 PROTEIN"/>
    <property type="match status" value="1"/>
</dbReference>
<dbReference type="Proteomes" id="UP000778951">
    <property type="component" value="Unassembled WGS sequence"/>
</dbReference>
<dbReference type="Pfam" id="PF01882">
    <property type="entry name" value="DUF58"/>
    <property type="match status" value="1"/>
</dbReference>
<dbReference type="CDD" id="cd00198">
    <property type="entry name" value="vWFA"/>
    <property type="match status" value="1"/>
</dbReference>